<accession>A0A0A9E6N5</accession>
<dbReference type="AlphaFoldDB" id="A0A0A9E6N5"/>
<sequence>MAIPPRHAHLRVRAKPRGRQRQCRRVPAVLAAVRQVVVLLVVVGVVLFSLDPLGDGVVRG</sequence>
<reference evidence="2" key="1">
    <citation type="submission" date="2014-09" db="EMBL/GenBank/DDBJ databases">
        <authorList>
            <person name="Magalhaes I.L.F."/>
            <person name="Oliveira U."/>
            <person name="Santos F.R."/>
            <person name="Vidigal T.H.D.A."/>
            <person name="Brescovit A.D."/>
            <person name="Santos A.J."/>
        </authorList>
    </citation>
    <scope>NUCLEOTIDE SEQUENCE</scope>
    <source>
        <tissue evidence="2">Shoot tissue taken approximately 20 cm above the soil surface</tissue>
    </source>
</reference>
<organism evidence="2">
    <name type="scientific">Arundo donax</name>
    <name type="common">Giant reed</name>
    <name type="synonym">Donax arundinaceus</name>
    <dbReference type="NCBI Taxonomy" id="35708"/>
    <lineage>
        <taxon>Eukaryota</taxon>
        <taxon>Viridiplantae</taxon>
        <taxon>Streptophyta</taxon>
        <taxon>Embryophyta</taxon>
        <taxon>Tracheophyta</taxon>
        <taxon>Spermatophyta</taxon>
        <taxon>Magnoliopsida</taxon>
        <taxon>Liliopsida</taxon>
        <taxon>Poales</taxon>
        <taxon>Poaceae</taxon>
        <taxon>PACMAD clade</taxon>
        <taxon>Arundinoideae</taxon>
        <taxon>Arundineae</taxon>
        <taxon>Arundo</taxon>
    </lineage>
</organism>
<reference evidence="2" key="2">
    <citation type="journal article" date="2015" name="Data Brief">
        <title>Shoot transcriptome of the giant reed, Arundo donax.</title>
        <authorList>
            <person name="Barrero R.A."/>
            <person name="Guerrero F.D."/>
            <person name="Moolhuijzen P."/>
            <person name="Goolsby J.A."/>
            <person name="Tidwell J."/>
            <person name="Bellgard S.E."/>
            <person name="Bellgard M.I."/>
        </authorList>
    </citation>
    <scope>NUCLEOTIDE SEQUENCE</scope>
    <source>
        <tissue evidence="2">Shoot tissue taken approximately 20 cm above the soil surface</tissue>
    </source>
</reference>
<feature type="transmembrane region" description="Helical" evidence="1">
    <location>
        <begin position="26"/>
        <end position="50"/>
    </location>
</feature>
<keyword evidence="1" id="KW-0472">Membrane</keyword>
<proteinExistence type="predicted"/>
<keyword evidence="1" id="KW-0812">Transmembrane</keyword>
<name>A0A0A9E6N5_ARUDO</name>
<evidence type="ECO:0000313" key="2">
    <source>
        <dbReference type="EMBL" id="JAD94678.1"/>
    </source>
</evidence>
<dbReference type="EMBL" id="GBRH01203217">
    <property type="protein sequence ID" value="JAD94678.1"/>
    <property type="molecule type" value="Transcribed_RNA"/>
</dbReference>
<protein>
    <submittedName>
        <fullName evidence="2">Uncharacterized protein</fullName>
    </submittedName>
</protein>
<keyword evidence="1" id="KW-1133">Transmembrane helix</keyword>
<evidence type="ECO:0000256" key="1">
    <source>
        <dbReference type="SAM" id="Phobius"/>
    </source>
</evidence>